<dbReference type="InterPro" id="IPR001567">
    <property type="entry name" value="Pept_M3A_M3B_dom"/>
</dbReference>
<dbReference type="GO" id="GO:0006508">
    <property type="term" value="P:proteolysis"/>
    <property type="evidence" value="ECO:0007669"/>
    <property type="project" value="UniProtKB-KW"/>
</dbReference>
<dbReference type="PANTHER" id="PTHR11804:SF83">
    <property type="entry name" value="LD37516P"/>
    <property type="match status" value="1"/>
</dbReference>
<keyword evidence="2 7" id="KW-0645">Protease</keyword>
<organism evidence="9">
    <name type="scientific">Aphanomyces astaci</name>
    <name type="common">Crayfish plague agent</name>
    <dbReference type="NCBI Taxonomy" id="112090"/>
    <lineage>
        <taxon>Eukaryota</taxon>
        <taxon>Sar</taxon>
        <taxon>Stramenopiles</taxon>
        <taxon>Oomycota</taxon>
        <taxon>Saprolegniomycetes</taxon>
        <taxon>Saprolegniales</taxon>
        <taxon>Verrucalvaceae</taxon>
        <taxon>Aphanomyces</taxon>
    </lineage>
</organism>
<dbReference type="SUPFAM" id="SSF55486">
    <property type="entry name" value="Metalloproteases ('zincins'), catalytic domain"/>
    <property type="match status" value="1"/>
</dbReference>
<dbReference type="EMBL" id="KI913117">
    <property type="protein sequence ID" value="ETV86286.1"/>
    <property type="molecule type" value="Genomic_DNA"/>
</dbReference>
<dbReference type="OrthoDB" id="534666at2759"/>
<sequence>MVTLKPQVWTALILNPHFTAEPHTPTKPPLLTFPEVYNIFHCFGYSLRIALTCAEHTAVSRSHGIEWDAIEVPSKLLSKFCYHRETIQMVSGHVDTGAPLPDCMFDKLVASTRIMAATNLLKQLEFSALDMALHHQYDPYSTTETIFDVKDRVAERYLWSEAMSADAFGRFEEATTPEEWQAVGRDSLLAMLGSAHPLDAFKRFRRRPPNMDALLRSYGLD</sequence>
<feature type="domain" description="Peptidase M3A/M3B catalytic" evidence="8">
    <location>
        <begin position="23"/>
        <end position="155"/>
    </location>
</feature>
<name>W4H3W3_APHAT</name>
<evidence type="ECO:0000256" key="3">
    <source>
        <dbReference type="ARBA" id="ARBA00022723"/>
    </source>
</evidence>
<dbReference type="VEuPathDB" id="FungiDB:H257_02705"/>
<keyword evidence="6 7" id="KW-0482">Metalloprotease</keyword>
<dbReference type="PANTHER" id="PTHR11804">
    <property type="entry name" value="PROTEASE M3 THIMET OLIGOPEPTIDASE-RELATED"/>
    <property type="match status" value="1"/>
</dbReference>
<dbReference type="STRING" id="112090.W4H3W3"/>
<reference evidence="9" key="1">
    <citation type="submission" date="2013-12" db="EMBL/GenBank/DDBJ databases">
        <title>The Genome Sequence of Aphanomyces astaci APO3.</title>
        <authorList>
            <consortium name="The Broad Institute Genomics Platform"/>
            <person name="Russ C."/>
            <person name="Tyler B."/>
            <person name="van West P."/>
            <person name="Dieguez-Uribeondo J."/>
            <person name="Young S.K."/>
            <person name="Zeng Q."/>
            <person name="Gargeya S."/>
            <person name="Fitzgerald M."/>
            <person name="Abouelleil A."/>
            <person name="Alvarado L."/>
            <person name="Chapman S.B."/>
            <person name="Gainer-Dewar J."/>
            <person name="Goldberg J."/>
            <person name="Griggs A."/>
            <person name="Gujja S."/>
            <person name="Hansen M."/>
            <person name="Howarth C."/>
            <person name="Imamovic A."/>
            <person name="Ireland A."/>
            <person name="Larimer J."/>
            <person name="McCowan C."/>
            <person name="Murphy C."/>
            <person name="Pearson M."/>
            <person name="Poon T.W."/>
            <person name="Priest M."/>
            <person name="Roberts A."/>
            <person name="Saif S."/>
            <person name="Shea T."/>
            <person name="Sykes S."/>
            <person name="Wortman J."/>
            <person name="Nusbaum C."/>
            <person name="Birren B."/>
        </authorList>
    </citation>
    <scope>NUCLEOTIDE SEQUENCE [LARGE SCALE GENOMIC DNA]</scope>
    <source>
        <strain evidence="9">APO3</strain>
    </source>
</reference>
<dbReference type="InterPro" id="IPR024079">
    <property type="entry name" value="MetalloPept_cat_dom_sf"/>
</dbReference>
<evidence type="ECO:0000256" key="1">
    <source>
        <dbReference type="ARBA" id="ARBA00006040"/>
    </source>
</evidence>
<dbReference type="Pfam" id="PF01432">
    <property type="entry name" value="Peptidase_M3"/>
    <property type="match status" value="1"/>
</dbReference>
<dbReference type="Gene3D" id="1.10.1370.10">
    <property type="entry name" value="Neurolysin, domain 3"/>
    <property type="match status" value="2"/>
</dbReference>
<evidence type="ECO:0000256" key="4">
    <source>
        <dbReference type="ARBA" id="ARBA00022801"/>
    </source>
</evidence>
<proteinExistence type="inferred from homology"/>
<dbReference type="Gene3D" id="3.40.390.10">
    <property type="entry name" value="Collagenase (Catalytic Domain)"/>
    <property type="match status" value="1"/>
</dbReference>
<dbReference type="InterPro" id="IPR045090">
    <property type="entry name" value="Pept_M3A_M3B"/>
</dbReference>
<evidence type="ECO:0000256" key="7">
    <source>
        <dbReference type="RuleBase" id="RU003435"/>
    </source>
</evidence>
<keyword evidence="4 7" id="KW-0378">Hydrolase</keyword>
<accession>W4H3W3</accession>
<comment type="cofactor">
    <cofactor evidence="7">
        <name>Zn(2+)</name>
        <dbReference type="ChEBI" id="CHEBI:29105"/>
    </cofactor>
    <text evidence="7">Binds 1 zinc ion.</text>
</comment>
<keyword evidence="3 7" id="KW-0479">Metal-binding</keyword>
<evidence type="ECO:0000259" key="8">
    <source>
        <dbReference type="Pfam" id="PF01432"/>
    </source>
</evidence>
<dbReference type="GO" id="GO:0006518">
    <property type="term" value="P:peptide metabolic process"/>
    <property type="evidence" value="ECO:0007669"/>
    <property type="project" value="TreeGrafter"/>
</dbReference>
<dbReference type="AlphaFoldDB" id="W4H3W3"/>
<evidence type="ECO:0000256" key="2">
    <source>
        <dbReference type="ARBA" id="ARBA00022670"/>
    </source>
</evidence>
<dbReference type="GO" id="GO:0004222">
    <property type="term" value="F:metalloendopeptidase activity"/>
    <property type="evidence" value="ECO:0007669"/>
    <property type="project" value="InterPro"/>
</dbReference>
<dbReference type="InterPro" id="IPR024077">
    <property type="entry name" value="Neurolysin/TOP_dom2"/>
</dbReference>
<keyword evidence="5 7" id="KW-0862">Zinc</keyword>
<dbReference type="GO" id="GO:0046872">
    <property type="term" value="F:metal ion binding"/>
    <property type="evidence" value="ECO:0007669"/>
    <property type="project" value="UniProtKB-UniRule"/>
</dbReference>
<evidence type="ECO:0000256" key="5">
    <source>
        <dbReference type="ARBA" id="ARBA00022833"/>
    </source>
</evidence>
<dbReference type="GeneID" id="20804701"/>
<dbReference type="RefSeq" id="XP_009824758.1">
    <property type="nucleotide sequence ID" value="XM_009826456.1"/>
</dbReference>
<evidence type="ECO:0000313" key="9">
    <source>
        <dbReference type="EMBL" id="ETV86286.1"/>
    </source>
</evidence>
<comment type="similarity">
    <text evidence="1 7">Belongs to the peptidase M3 family.</text>
</comment>
<gene>
    <name evidence="9" type="ORF">H257_02705</name>
</gene>
<protein>
    <recommendedName>
        <fullName evidence="8">Peptidase M3A/M3B catalytic domain-containing protein</fullName>
    </recommendedName>
</protein>
<evidence type="ECO:0000256" key="6">
    <source>
        <dbReference type="ARBA" id="ARBA00023049"/>
    </source>
</evidence>